<keyword evidence="5" id="KW-0175">Coiled coil</keyword>
<evidence type="ECO:0000256" key="3">
    <source>
        <dbReference type="ARBA" id="ARBA00022989"/>
    </source>
</evidence>
<gene>
    <name evidence="6" type="ORF">EJ997_07150</name>
</gene>
<dbReference type="GO" id="GO:0016020">
    <property type="term" value="C:membrane"/>
    <property type="evidence" value="ECO:0007669"/>
    <property type="project" value="UniProtKB-SubCell"/>
</dbReference>
<dbReference type="Pfam" id="PF07681">
    <property type="entry name" value="DoxX"/>
    <property type="match status" value="1"/>
</dbReference>
<reference evidence="6 7" key="1">
    <citation type="submission" date="2018-12" db="EMBL/GenBank/DDBJ databases">
        <title>Complete genome sequence of Flaviflexus sp. H23T48.</title>
        <authorList>
            <person name="Bae J.-W."/>
            <person name="Lee J.-Y."/>
        </authorList>
    </citation>
    <scope>NUCLEOTIDE SEQUENCE [LARGE SCALE GENOMIC DNA]</scope>
    <source>
        <strain evidence="6 7">H23T48</strain>
    </source>
</reference>
<evidence type="ECO:0000256" key="1">
    <source>
        <dbReference type="ARBA" id="ARBA00004141"/>
    </source>
</evidence>
<keyword evidence="2" id="KW-0812">Transmembrane</keyword>
<keyword evidence="7" id="KW-1185">Reference proteome</keyword>
<proteinExistence type="predicted"/>
<evidence type="ECO:0000313" key="7">
    <source>
        <dbReference type="Proteomes" id="UP000280344"/>
    </source>
</evidence>
<dbReference type="OrthoDB" id="329282at2"/>
<dbReference type="KEGG" id="flh:EJ997_07150"/>
<sequence>MSIITALARPFLAVPFIASGVDAVRNPKDHIETVERVNPTLEQLGVGPLDPGTISVLTRVVGGVRIAAGVGMAIGKKPRVAALTLAATEVGLAAVKNPVWLSEGEERKQHMAGLVGSLGLIGGALAVAGDRRGKPSLGWKLENHRSHKDDLNALADSYEDRLDEQKAKLEEKIAKTKEKAKS</sequence>
<dbReference type="EMBL" id="CP034593">
    <property type="protein sequence ID" value="AZQ77140.1"/>
    <property type="molecule type" value="Genomic_DNA"/>
</dbReference>
<keyword evidence="3" id="KW-1133">Transmembrane helix</keyword>
<evidence type="ECO:0000256" key="5">
    <source>
        <dbReference type="SAM" id="Coils"/>
    </source>
</evidence>
<comment type="subcellular location">
    <subcellularLocation>
        <location evidence="1">Membrane</location>
        <topology evidence="1">Multi-pass membrane protein</topology>
    </subcellularLocation>
</comment>
<evidence type="ECO:0000313" key="6">
    <source>
        <dbReference type="EMBL" id="AZQ77140.1"/>
    </source>
</evidence>
<feature type="coiled-coil region" evidence="5">
    <location>
        <begin position="141"/>
        <end position="179"/>
    </location>
</feature>
<keyword evidence="4" id="KW-0472">Membrane</keyword>
<dbReference type="AlphaFoldDB" id="A0A3Q9G472"/>
<dbReference type="InterPro" id="IPR032808">
    <property type="entry name" value="DoxX"/>
</dbReference>
<protein>
    <submittedName>
        <fullName evidence="6">DoxX family protein</fullName>
    </submittedName>
</protein>
<evidence type="ECO:0000256" key="4">
    <source>
        <dbReference type="ARBA" id="ARBA00023136"/>
    </source>
</evidence>
<organism evidence="6 7">
    <name type="scientific">Flaviflexus ciconiae</name>
    <dbReference type="NCBI Taxonomy" id="2496867"/>
    <lineage>
        <taxon>Bacteria</taxon>
        <taxon>Bacillati</taxon>
        <taxon>Actinomycetota</taxon>
        <taxon>Actinomycetes</taxon>
        <taxon>Actinomycetales</taxon>
        <taxon>Actinomycetaceae</taxon>
        <taxon>Flaviflexus</taxon>
    </lineage>
</organism>
<dbReference type="RefSeq" id="WP_126703945.1">
    <property type="nucleotide sequence ID" value="NZ_CP034593.1"/>
</dbReference>
<evidence type="ECO:0000256" key="2">
    <source>
        <dbReference type="ARBA" id="ARBA00022692"/>
    </source>
</evidence>
<name>A0A3Q9G472_9ACTO</name>
<accession>A0A3Q9G472</accession>
<dbReference type="Proteomes" id="UP000280344">
    <property type="component" value="Chromosome"/>
</dbReference>